<evidence type="ECO:0000313" key="2">
    <source>
        <dbReference type="EMBL" id="RZD19202.1"/>
    </source>
</evidence>
<name>A0A519BPK8_9DELT</name>
<dbReference type="AlphaFoldDB" id="A0A519BPK8"/>
<keyword evidence="1" id="KW-0175">Coiled coil</keyword>
<evidence type="ECO:0000313" key="3">
    <source>
        <dbReference type="Proteomes" id="UP000319296"/>
    </source>
</evidence>
<reference evidence="2 3" key="1">
    <citation type="journal article" date="2019" name="ISME J.">
        <title>Insights into ecological role of a new deltaproteobacterial order Candidatus Acidulodesulfobacterales by metagenomics and metatranscriptomics.</title>
        <authorList>
            <person name="Tan S."/>
            <person name="Liu J."/>
            <person name="Fang Y."/>
            <person name="Hedlund B.P."/>
            <person name="Lian Z.H."/>
            <person name="Huang L.Y."/>
            <person name="Li J.T."/>
            <person name="Huang L.N."/>
            <person name="Li W.J."/>
            <person name="Jiang H.C."/>
            <person name="Dong H.L."/>
            <person name="Shu W.S."/>
        </authorList>
    </citation>
    <scope>NUCLEOTIDE SEQUENCE [LARGE SCALE GENOMIC DNA]</scope>
    <source>
        <strain evidence="2">AP1</strain>
    </source>
</reference>
<dbReference type="Proteomes" id="UP000319296">
    <property type="component" value="Unassembled WGS sequence"/>
</dbReference>
<accession>A0A519BPK8</accession>
<dbReference type="EMBL" id="SGBB01000002">
    <property type="protein sequence ID" value="RZD19202.1"/>
    <property type="molecule type" value="Genomic_DNA"/>
</dbReference>
<gene>
    <name evidence="2" type="ORF">EVG15_01835</name>
</gene>
<comment type="caution">
    <text evidence="2">The sequence shown here is derived from an EMBL/GenBank/DDBJ whole genome shotgun (WGS) entry which is preliminary data.</text>
</comment>
<evidence type="ECO:0000256" key="1">
    <source>
        <dbReference type="SAM" id="Coils"/>
    </source>
</evidence>
<protein>
    <submittedName>
        <fullName evidence="2">Uncharacterized protein</fullName>
    </submittedName>
</protein>
<proteinExistence type="predicted"/>
<feature type="coiled-coil region" evidence="1">
    <location>
        <begin position="50"/>
        <end position="91"/>
    </location>
</feature>
<sequence length="258" mass="30426">MLLKKLKIIFFIVIFIVLFIGTIKSAAAVSPFIKNRSVFYENSLSIINKLKLYKLSLNKLYKDLKKKKNESNKLNHKIKHLKIRLEKLKKKIKNSGYIITQLLRDIFIINKEKKADIINLSDKNSNYFITNYILKNLLNNEEYKLKKLINRNKKFANIKKEIVIERKRLKKGIDGLSQSKLKLKKMIADSQNYMSTVKEIKTKKSAVNNKKSRFLRNKVIKLINKIKNKIKIKIKIKNKIKNKNKNKNHGDVKFIVVK</sequence>
<organism evidence="2 3">
    <name type="scientific">Candidatus Acididesulfobacter diazotrophicus</name>
    <dbReference type="NCBI Taxonomy" id="2597226"/>
    <lineage>
        <taxon>Bacteria</taxon>
        <taxon>Deltaproteobacteria</taxon>
        <taxon>Candidatus Acidulodesulfobacterales</taxon>
        <taxon>Candidatus Acididesulfobacter</taxon>
    </lineage>
</organism>